<keyword evidence="4 7" id="KW-1133">Transmembrane helix</keyword>
<dbReference type="InterPro" id="IPR003834">
    <property type="entry name" value="Cyt_c_assmbl_TM_dom"/>
</dbReference>
<gene>
    <name evidence="9" type="ORF">QPX54_08595</name>
</gene>
<dbReference type="GO" id="GO:0017004">
    <property type="term" value="P:cytochrome complex assembly"/>
    <property type="evidence" value="ECO:0007669"/>
    <property type="project" value="InterPro"/>
</dbReference>
<dbReference type="AlphaFoldDB" id="A0AAP4FAD5"/>
<protein>
    <submittedName>
        <fullName evidence="9">Cytochrome c biogenesis CcdA family protein</fullName>
    </submittedName>
</protein>
<dbReference type="RefSeq" id="WP_018121129.1">
    <property type="nucleotide sequence ID" value="NZ_CBCRTU010000009.1"/>
</dbReference>
<evidence type="ECO:0000256" key="3">
    <source>
        <dbReference type="ARBA" id="ARBA00022692"/>
    </source>
</evidence>
<dbReference type="PANTHER" id="PTHR31272">
    <property type="entry name" value="CYTOCHROME C-TYPE BIOGENESIS PROTEIN HI_1454-RELATED"/>
    <property type="match status" value="1"/>
</dbReference>
<dbReference type="EMBL" id="JASNVP010000007">
    <property type="protein sequence ID" value="MDK4326558.1"/>
    <property type="molecule type" value="Genomic_DNA"/>
</dbReference>
<dbReference type="GeneID" id="64188068"/>
<feature type="compositionally biased region" description="Polar residues" evidence="6">
    <location>
        <begin position="283"/>
        <end position="293"/>
    </location>
</feature>
<feature type="transmembrane region" description="Helical" evidence="7">
    <location>
        <begin position="193"/>
        <end position="213"/>
    </location>
</feature>
<feature type="transmembrane region" description="Helical" evidence="7">
    <location>
        <begin position="76"/>
        <end position="102"/>
    </location>
</feature>
<organism evidence="9 10">
    <name type="scientific">Corynebacterium propinquum</name>
    <dbReference type="NCBI Taxonomy" id="43769"/>
    <lineage>
        <taxon>Bacteria</taxon>
        <taxon>Bacillati</taxon>
        <taxon>Actinomycetota</taxon>
        <taxon>Actinomycetes</taxon>
        <taxon>Mycobacteriales</taxon>
        <taxon>Corynebacteriaceae</taxon>
        <taxon>Corynebacterium</taxon>
    </lineage>
</organism>
<feature type="transmembrane region" description="Helical" evidence="7">
    <location>
        <begin position="45"/>
        <end position="70"/>
    </location>
</feature>
<proteinExistence type="inferred from homology"/>
<feature type="compositionally biased region" description="Basic and acidic residues" evidence="6">
    <location>
        <begin position="269"/>
        <end position="282"/>
    </location>
</feature>
<dbReference type="Pfam" id="PF02683">
    <property type="entry name" value="DsbD_TM"/>
    <property type="match status" value="1"/>
</dbReference>
<evidence type="ECO:0000256" key="6">
    <source>
        <dbReference type="SAM" id="MobiDB-lite"/>
    </source>
</evidence>
<evidence type="ECO:0000256" key="5">
    <source>
        <dbReference type="ARBA" id="ARBA00023136"/>
    </source>
</evidence>
<name>A0AAP4FAD5_9CORY</name>
<keyword evidence="5 7" id="KW-0472">Membrane</keyword>
<evidence type="ECO:0000259" key="8">
    <source>
        <dbReference type="Pfam" id="PF02683"/>
    </source>
</evidence>
<dbReference type="InterPro" id="IPR051790">
    <property type="entry name" value="Cytochrome_c-biogenesis_DsbD"/>
</dbReference>
<accession>A0AAP4FAD5</accession>
<evidence type="ECO:0000256" key="4">
    <source>
        <dbReference type="ARBA" id="ARBA00022989"/>
    </source>
</evidence>
<evidence type="ECO:0000256" key="7">
    <source>
        <dbReference type="SAM" id="Phobius"/>
    </source>
</evidence>
<comment type="subcellular location">
    <subcellularLocation>
        <location evidence="1">Membrane</location>
        <topology evidence="1">Multi-pass membrane protein</topology>
    </subcellularLocation>
</comment>
<comment type="similarity">
    <text evidence="2">Belongs to the DsbD family.</text>
</comment>
<feature type="domain" description="Cytochrome C biogenesis protein transmembrane" evidence="8">
    <location>
        <begin position="6"/>
        <end position="173"/>
    </location>
</feature>
<dbReference type="GO" id="GO:0016020">
    <property type="term" value="C:membrane"/>
    <property type="evidence" value="ECO:0007669"/>
    <property type="project" value="UniProtKB-SubCell"/>
</dbReference>
<feature type="region of interest" description="Disordered" evidence="6">
    <location>
        <begin position="269"/>
        <end position="293"/>
    </location>
</feature>
<dbReference type="PANTHER" id="PTHR31272:SF4">
    <property type="entry name" value="CYTOCHROME C-TYPE BIOGENESIS PROTEIN HI_1454-RELATED"/>
    <property type="match status" value="1"/>
</dbReference>
<dbReference type="Proteomes" id="UP001226160">
    <property type="component" value="Unassembled WGS sequence"/>
</dbReference>
<comment type="caution">
    <text evidence="9">The sequence shown here is derived from an EMBL/GenBank/DDBJ whole genome shotgun (WGS) entry which is preliminary data.</text>
</comment>
<sequence>MIEVGLFGALLAGVLSLISPCSALLLPAFFAYAFDSLRHLVFKTLIFLAGLVTVLVPIGAGVGSIGAFMVDHRSTIILVGGIIIIALGIYTFFGGGFSLPFSNLSSKAKGSGPGAVFFLGAVYGFAGFCAGPLLGAVLTTAAVSASVWYGAAIMAAYAVGMAIPLFILALLWEKLDLGSKMRPKPITIGPFTTHLVSMISGALFIAIGVLFIISHGTSAWGGPLSTDAQARVQEWAMQFANLSDLTLAIIAIVVLIVIVLFVGLRKKDDQHDKHDKHEKDASNTESSAADASQ</sequence>
<evidence type="ECO:0000256" key="2">
    <source>
        <dbReference type="ARBA" id="ARBA00006143"/>
    </source>
</evidence>
<reference evidence="9" key="1">
    <citation type="submission" date="2023-05" db="EMBL/GenBank/DDBJ databases">
        <title>Metabolic capabilities are highly conserved among human nasal-associated Corynebacterium species in pangenomic analyses.</title>
        <authorList>
            <person name="Tran T.H."/>
            <person name="Roberts A.Q."/>
            <person name="Escapa I.F."/>
            <person name="Gao W."/>
            <person name="Conlan S."/>
            <person name="Kong H."/>
            <person name="Segre J.A."/>
            <person name="Kelly M.S."/>
            <person name="Lemon K.P."/>
        </authorList>
    </citation>
    <scope>NUCLEOTIDE SEQUENCE</scope>
    <source>
        <strain evidence="9">KPL2654</strain>
    </source>
</reference>
<feature type="transmembrane region" description="Helical" evidence="7">
    <location>
        <begin position="147"/>
        <end position="172"/>
    </location>
</feature>
<keyword evidence="3 7" id="KW-0812">Transmembrane</keyword>
<feature type="transmembrane region" description="Helical" evidence="7">
    <location>
        <begin position="6"/>
        <end position="33"/>
    </location>
</feature>
<evidence type="ECO:0000313" key="10">
    <source>
        <dbReference type="Proteomes" id="UP001226160"/>
    </source>
</evidence>
<feature type="transmembrane region" description="Helical" evidence="7">
    <location>
        <begin position="114"/>
        <end position="135"/>
    </location>
</feature>
<evidence type="ECO:0000313" key="9">
    <source>
        <dbReference type="EMBL" id="MDK4326558.1"/>
    </source>
</evidence>
<feature type="transmembrane region" description="Helical" evidence="7">
    <location>
        <begin position="245"/>
        <end position="264"/>
    </location>
</feature>
<evidence type="ECO:0000256" key="1">
    <source>
        <dbReference type="ARBA" id="ARBA00004141"/>
    </source>
</evidence>